<feature type="coiled-coil region" evidence="6">
    <location>
        <begin position="136"/>
        <end position="167"/>
    </location>
</feature>
<dbReference type="Gene3D" id="3.30.450.20">
    <property type="entry name" value="PAS domain"/>
    <property type="match status" value="1"/>
</dbReference>
<dbReference type="InterPro" id="IPR036890">
    <property type="entry name" value="HATPase_C_sf"/>
</dbReference>
<dbReference type="SUPFAM" id="SSF47384">
    <property type="entry name" value="Homodimeric domain of signal transducing histidine kinase"/>
    <property type="match status" value="1"/>
</dbReference>
<dbReference type="InterPro" id="IPR003661">
    <property type="entry name" value="HisK_dim/P_dom"/>
</dbReference>
<keyword evidence="5" id="KW-0902">Two-component regulatory system</keyword>
<dbReference type="NCBIfam" id="TIGR00229">
    <property type="entry name" value="sensory_box"/>
    <property type="match status" value="1"/>
</dbReference>
<reference evidence="10 11" key="1">
    <citation type="submission" date="2016-11" db="EMBL/GenBank/DDBJ databases">
        <title>Draft Genome Sequences of Nine Cyanobacterial Strains from Diverse Habitats.</title>
        <authorList>
            <person name="Zhu T."/>
            <person name="Hou S."/>
            <person name="Lu X."/>
            <person name="Hess W.R."/>
        </authorList>
    </citation>
    <scope>NUCLEOTIDE SEQUENCE [LARGE SCALE GENOMIC DNA]</scope>
    <source>
        <strain evidence="10 11">IAM M-71</strain>
    </source>
</reference>
<feature type="domain" description="Histidine kinase" evidence="7">
    <location>
        <begin position="186"/>
        <end position="441"/>
    </location>
</feature>
<evidence type="ECO:0000256" key="6">
    <source>
        <dbReference type="SAM" id="Coils"/>
    </source>
</evidence>
<dbReference type="SMART" id="SM00086">
    <property type="entry name" value="PAC"/>
    <property type="match status" value="1"/>
</dbReference>
<dbReference type="Pfam" id="PF13426">
    <property type="entry name" value="PAS_9"/>
    <property type="match status" value="1"/>
</dbReference>
<comment type="caution">
    <text evidence="10">The sequence shown here is derived from an EMBL/GenBank/DDBJ whole genome shotgun (WGS) entry which is preliminary data.</text>
</comment>
<evidence type="ECO:0000259" key="7">
    <source>
        <dbReference type="PROSITE" id="PS50109"/>
    </source>
</evidence>
<evidence type="ECO:0000256" key="2">
    <source>
        <dbReference type="ARBA" id="ARBA00012438"/>
    </source>
</evidence>
<dbReference type="PANTHER" id="PTHR43065">
    <property type="entry name" value="SENSOR HISTIDINE KINASE"/>
    <property type="match status" value="1"/>
</dbReference>
<dbReference type="SUPFAM" id="SSF55785">
    <property type="entry name" value="PYP-like sensor domain (PAS domain)"/>
    <property type="match status" value="1"/>
</dbReference>
<keyword evidence="6" id="KW-0175">Coiled coil</keyword>
<evidence type="ECO:0000313" key="10">
    <source>
        <dbReference type="EMBL" id="OKH39158.1"/>
    </source>
</evidence>
<keyword evidence="4" id="KW-0418">Kinase</keyword>
<name>A0A1U7IP64_9CYAN</name>
<evidence type="ECO:0000313" key="11">
    <source>
        <dbReference type="Proteomes" id="UP000185860"/>
    </source>
</evidence>
<organism evidence="10 11">
    <name type="scientific">[Phormidium ambiguum] IAM M-71</name>
    <dbReference type="NCBI Taxonomy" id="454136"/>
    <lineage>
        <taxon>Bacteria</taxon>
        <taxon>Bacillati</taxon>
        <taxon>Cyanobacteriota</taxon>
        <taxon>Cyanophyceae</taxon>
        <taxon>Oscillatoriophycideae</taxon>
        <taxon>Aerosakkonematales</taxon>
        <taxon>Aerosakkonemataceae</taxon>
        <taxon>Floridanema</taxon>
    </lineage>
</organism>
<dbReference type="InterPro" id="IPR003594">
    <property type="entry name" value="HATPase_dom"/>
</dbReference>
<dbReference type="STRING" id="454136.NIES2119_08180"/>
<dbReference type="Gene3D" id="3.30.565.10">
    <property type="entry name" value="Histidine kinase-like ATPase, C-terminal domain"/>
    <property type="match status" value="1"/>
</dbReference>
<dbReference type="PROSITE" id="PS50109">
    <property type="entry name" value="HIS_KIN"/>
    <property type="match status" value="1"/>
</dbReference>
<proteinExistence type="predicted"/>
<dbReference type="SUPFAM" id="SSF55874">
    <property type="entry name" value="ATPase domain of HSP90 chaperone/DNA topoisomerase II/histidine kinase"/>
    <property type="match status" value="1"/>
</dbReference>
<dbReference type="PROSITE" id="PS50113">
    <property type="entry name" value="PAC"/>
    <property type="match status" value="1"/>
</dbReference>
<dbReference type="SMART" id="SM00387">
    <property type="entry name" value="HATPase_c"/>
    <property type="match status" value="1"/>
</dbReference>
<evidence type="ECO:0000259" key="9">
    <source>
        <dbReference type="PROSITE" id="PS50113"/>
    </source>
</evidence>
<dbReference type="InterPro" id="IPR000014">
    <property type="entry name" value="PAS"/>
</dbReference>
<evidence type="ECO:0000259" key="8">
    <source>
        <dbReference type="PROSITE" id="PS50112"/>
    </source>
</evidence>
<dbReference type="Gene3D" id="1.10.287.130">
    <property type="match status" value="1"/>
</dbReference>
<sequence>MTAQSDIHESLTTALVQAEVKYRCIFENAVDGIFQTSPDGKYINVNPALARIYGYDSPEEMISMVTNIGSQVYVEPNRRTEFVAALKNFGSISQFESLVYRRDHSIIWISESARAVYSDDGRLLYYEGTVEDITERKQAEAALRHSEAKLRKQATELAATLHQLRQTQSQLIQTEKMSTLGQLLAGVAHEINNPVNSISNNLPHLIQYVQGLIELLAIYDRNFHEETAEIKAKKNEIDFDYIQEDLPQIMSAMSVGTERIREIALSLRNFSRMDEGKKKFADIHKGIESTLLILHHRLKAKGDRPEIQIVKNYGEIPPIKCALGQLSQVFINLLGNSIDALEQRIEENDPDLPAPTIWISTELIDNNRIKIRIADNGQGIAEESLHQLFEPFYTTKPLGKGTGLGLSISKQIITEKHGGRIECHSALGEGAEFLIELPLSPLE</sequence>
<dbReference type="AlphaFoldDB" id="A0A1U7IP64"/>
<keyword evidence="3" id="KW-0597">Phosphoprotein</keyword>
<dbReference type="InterPro" id="IPR005467">
    <property type="entry name" value="His_kinase_dom"/>
</dbReference>
<accession>A0A1U7IP64</accession>
<protein>
    <recommendedName>
        <fullName evidence="2">histidine kinase</fullName>
        <ecNumber evidence="2">2.7.13.3</ecNumber>
    </recommendedName>
</protein>
<dbReference type="InterPro" id="IPR001610">
    <property type="entry name" value="PAC"/>
</dbReference>
<keyword evidence="4" id="KW-0808">Transferase</keyword>
<dbReference type="PANTHER" id="PTHR43065:SF50">
    <property type="entry name" value="HISTIDINE KINASE"/>
    <property type="match status" value="1"/>
</dbReference>
<dbReference type="InterPro" id="IPR004358">
    <property type="entry name" value="Sig_transdc_His_kin-like_C"/>
</dbReference>
<dbReference type="InterPro" id="IPR035965">
    <property type="entry name" value="PAS-like_dom_sf"/>
</dbReference>
<comment type="catalytic activity">
    <reaction evidence="1">
        <text>ATP + protein L-histidine = ADP + protein N-phospho-L-histidine.</text>
        <dbReference type="EC" id="2.7.13.3"/>
    </reaction>
</comment>
<dbReference type="Proteomes" id="UP000185860">
    <property type="component" value="Unassembled WGS sequence"/>
</dbReference>
<gene>
    <name evidence="10" type="ORF">NIES2119_08180</name>
</gene>
<dbReference type="EC" id="2.7.13.3" evidence="2"/>
<dbReference type="PROSITE" id="PS50112">
    <property type="entry name" value="PAS"/>
    <property type="match status" value="1"/>
</dbReference>
<dbReference type="InterPro" id="IPR036097">
    <property type="entry name" value="HisK_dim/P_sf"/>
</dbReference>
<feature type="domain" description="PAS" evidence="8">
    <location>
        <begin position="18"/>
        <end position="59"/>
    </location>
</feature>
<feature type="domain" description="PAC" evidence="9">
    <location>
        <begin position="93"/>
        <end position="145"/>
    </location>
</feature>
<dbReference type="PRINTS" id="PR00344">
    <property type="entry name" value="BCTRLSENSOR"/>
</dbReference>
<evidence type="ECO:0000256" key="3">
    <source>
        <dbReference type="ARBA" id="ARBA00022553"/>
    </source>
</evidence>
<evidence type="ECO:0000256" key="5">
    <source>
        <dbReference type="ARBA" id="ARBA00023012"/>
    </source>
</evidence>
<evidence type="ECO:0000256" key="1">
    <source>
        <dbReference type="ARBA" id="ARBA00000085"/>
    </source>
</evidence>
<dbReference type="Pfam" id="PF02518">
    <property type="entry name" value="HATPase_c"/>
    <property type="match status" value="1"/>
</dbReference>
<dbReference type="CDD" id="cd00130">
    <property type="entry name" value="PAS"/>
    <property type="match status" value="1"/>
</dbReference>
<dbReference type="InterPro" id="IPR000700">
    <property type="entry name" value="PAS-assoc_C"/>
</dbReference>
<dbReference type="EMBL" id="MRCE01000006">
    <property type="protein sequence ID" value="OKH39158.1"/>
    <property type="molecule type" value="Genomic_DNA"/>
</dbReference>
<dbReference type="GO" id="GO:0000155">
    <property type="term" value="F:phosphorelay sensor kinase activity"/>
    <property type="evidence" value="ECO:0007669"/>
    <property type="project" value="InterPro"/>
</dbReference>
<dbReference type="CDD" id="cd00082">
    <property type="entry name" value="HisKA"/>
    <property type="match status" value="1"/>
</dbReference>
<evidence type="ECO:0000256" key="4">
    <source>
        <dbReference type="ARBA" id="ARBA00022777"/>
    </source>
</evidence>